<accession>A0A1V8TII6</accession>
<gene>
    <name evidence="2" type="ORF">B0A48_05323</name>
</gene>
<evidence type="ECO:0000313" key="3">
    <source>
        <dbReference type="Proteomes" id="UP000192596"/>
    </source>
</evidence>
<name>A0A1V8TII6_9PEZI</name>
<dbReference type="OrthoDB" id="3883941at2759"/>
<dbReference type="STRING" id="1507870.A0A1V8TII6"/>
<dbReference type="Proteomes" id="UP000192596">
    <property type="component" value="Unassembled WGS sequence"/>
</dbReference>
<dbReference type="InParanoid" id="A0A1V8TII6"/>
<dbReference type="AlphaFoldDB" id="A0A1V8TII6"/>
<keyword evidence="3" id="KW-1185">Reference proteome</keyword>
<proteinExistence type="predicted"/>
<protein>
    <submittedName>
        <fullName evidence="2">Uncharacterized protein</fullName>
    </submittedName>
</protein>
<organism evidence="2 3">
    <name type="scientific">Cryoendolithus antarcticus</name>
    <dbReference type="NCBI Taxonomy" id="1507870"/>
    <lineage>
        <taxon>Eukaryota</taxon>
        <taxon>Fungi</taxon>
        <taxon>Dikarya</taxon>
        <taxon>Ascomycota</taxon>
        <taxon>Pezizomycotina</taxon>
        <taxon>Dothideomycetes</taxon>
        <taxon>Dothideomycetidae</taxon>
        <taxon>Cladosporiales</taxon>
        <taxon>Cladosporiaceae</taxon>
        <taxon>Cryoendolithus</taxon>
    </lineage>
</organism>
<evidence type="ECO:0000313" key="2">
    <source>
        <dbReference type="EMBL" id="OQO11068.1"/>
    </source>
</evidence>
<feature type="coiled-coil region" evidence="1">
    <location>
        <begin position="351"/>
        <end position="396"/>
    </location>
</feature>
<dbReference type="EMBL" id="NAJO01000007">
    <property type="protein sequence ID" value="OQO11068.1"/>
    <property type="molecule type" value="Genomic_DNA"/>
</dbReference>
<reference evidence="3" key="1">
    <citation type="submission" date="2017-03" db="EMBL/GenBank/DDBJ databases">
        <title>Genomes of endolithic fungi from Antarctica.</title>
        <authorList>
            <person name="Coleine C."/>
            <person name="Masonjones S."/>
            <person name="Stajich J.E."/>
        </authorList>
    </citation>
    <scope>NUCLEOTIDE SEQUENCE [LARGE SCALE GENOMIC DNA]</scope>
    <source>
        <strain evidence="3">CCFEE 5527</strain>
    </source>
</reference>
<comment type="caution">
    <text evidence="2">The sequence shown here is derived from an EMBL/GenBank/DDBJ whole genome shotgun (WGS) entry which is preliminary data.</text>
</comment>
<keyword evidence="1" id="KW-0175">Coiled coil</keyword>
<evidence type="ECO:0000256" key="1">
    <source>
        <dbReference type="SAM" id="Coils"/>
    </source>
</evidence>
<sequence>MYATKLTARSARALRSSAPAARRYASDISASSSSSGSNHVTAGIIGGIVGAGAVGGFTYYHYRSSGIATAADTANQIKSYVDSTTEKLKVQFKEKTPEPSEALSALKGFAQQYTMFIPGAKPYVDSTFKDLETVRAKHGPEVDNIVSEAYTELRDASSNGLTLTTLTAAWAVLQKHLHKLSSLAADAGQDILNNHPELKEKMGGSFEQLQSLGDRLGPEAKKQVDETWKQVQELTQQGLNFGSVQKVREIVEQKMQEISKIGDKLWQEGLEQAKPMLDKQPELKKLIEENADVLKKGNVGEALQRLQKAVQSGDFGDLEKYIDGAKNKAKQYAPSGLNNLLDNIPQGSKILPELQRLKAVAENNSDEAQNLVKETINEVLKVLENKKDKIEELVKKGGK</sequence>